<name>A0ABR1NM79_DIAER</name>
<evidence type="ECO:0000256" key="1">
    <source>
        <dbReference type="ARBA" id="ARBA00023015"/>
    </source>
</evidence>
<dbReference type="EMBL" id="JAKNSF020000212">
    <property type="protein sequence ID" value="KAK7706812.1"/>
    <property type="molecule type" value="Genomic_DNA"/>
</dbReference>
<dbReference type="Proteomes" id="UP001430848">
    <property type="component" value="Unassembled WGS sequence"/>
</dbReference>
<dbReference type="Pfam" id="PF04082">
    <property type="entry name" value="Fungal_trans"/>
    <property type="match status" value="1"/>
</dbReference>
<feature type="region of interest" description="Disordered" evidence="5">
    <location>
        <begin position="548"/>
        <end position="590"/>
    </location>
</feature>
<organism evidence="7 8">
    <name type="scientific">Diaporthe eres</name>
    <name type="common">Phomopsis oblonga</name>
    <dbReference type="NCBI Taxonomy" id="83184"/>
    <lineage>
        <taxon>Eukaryota</taxon>
        <taxon>Fungi</taxon>
        <taxon>Dikarya</taxon>
        <taxon>Ascomycota</taxon>
        <taxon>Pezizomycotina</taxon>
        <taxon>Sordariomycetes</taxon>
        <taxon>Sordariomycetidae</taxon>
        <taxon>Diaporthales</taxon>
        <taxon>Diaporthaceae</taxon>
        <taxon>Diaporthe</taxon>
        <taxon>Diaporthe eres species complex</taxon>
    </lineage>
</organism>
<protein>
    <recommendedName>
        <fullName evidence="6">Xylanolytic transcriptional activator regulatory domain-containing protein</fullName>
    </recommendedName>
</protein>
<keyword evidence="4" id="KW-0539">Nucleus</keyword>
<keyword evidence="8" id="KW-1185">Reference proteome</keyword>
<evidence type="ECO:0000256" key="2">
    <source>
        <dbReference type="ARBA" id="ARBA00023125"/>
    </source>
</evidence>
<dbReference type="SMART" id="SM00906">
    <property type="entry name" value="Fungal_trans"/>
    <property type="match status" value="1"/>
</dbReference>
<evidence type="ECO:0000256" key="5">
    <source>
        <dbReference type="SAM" id="MobiDB-lite"/>
    </source>
</evidence>
<keyword evidence="3" id="KW-0804">Transcription</keyword>
<dbReference type="PANTHER" id="PTHR47424:SF3">
    <property type="entry name" value="REGULATORY PROTEIN GAL4"/>
    <property type="match status" value="1"/>
</dbReference>
<evidence type="ECO:0000313" key="7">
    <source>
        <dbReference type="EMBL" id="KAK7706812.1"/>
    </source>
</evidence>
<evidence type="ECO:0000313" key="8">
    <source>
        <dbReference type="Proteomes" id="UP001430848"/>
    </source>
</evidence>
<dbReference type="InterPro" id="IPR051127">
    <property type="entry name" value="Fungal_SecMet_Regulators"/>
</dbReference>
<comment type="caution">
    <text evidence="7">The sequence shown here is derived from an EMBL/GenBank/DDBJ whole genome shotgun (WGS) entry which is preliminary data.</text>
</comment>
<evidence type="ECO:0000259" key="6">
    <source>
        <dbReference type="SMART" id="SM00906"/>
    </source>
</evidence>
<reference evidence="7 8" key="1">
    <citation type="submission" date="2024-02" db="EMBL/GenBank/DDBJ databases">
        <title>De novo assembly and annotation of 12 fungi associated with fruit tree decline syndrome in Ontario, Canada.</title>
        <authorList>
            <person name="Sulman M."/>
            <person name="Ellouze W."/>
            <person name="Ilyukhin E."/>
        </authorList>
    </citation>
    <scope>NUCLEOTIDE SEQUENCE [LARGE SCALE GENOMIC DNA]</scope>
    <source>
        <strain evidence="7 8">M169</strain>
    </source>
</reference>
<sequence>MPKRRREIEDHVVEPARDGGHTITNTGTNTNSPLAAKRHRELRSGMGICQASTGAFQFYGPASNLAFFQSFYQRIHHNADGPTSNNPPAAMHIWGLDKFVFSPEPPELRDEANALHAFLPRDMGDCFLTTYFNVCHPQFPFLVRAEIEGAWDNLWEPPQQPGTATQMCQGNKVTERNIVLMVLAIGAIMASLSPGKDAKVLERWAWHLASRVQLRGHAFEDTSLGGVHLLLLKSIFGIQLMRPNEAHLYASHAAVNALALGMNRAQVANGPRPEMHRLRVTFWSLYANERLVTLCFGRPSCLRDDLIDVSLPEDLPSSVLDENTNLVFVRAMAALAKTADRISTGIYCAIGGADAATIDRTAQECDAELDEVTRSLPPFLHFFDATMPPSRHAWQEIQRTHLGLAYYHCRILIHRPLACFASMHATNAEAAAEAATLGIADLQGSIARAMEASEALIGLALEAFTVRVPDMHQDAGVAYNVMGACLTLLYRVLDGPARTSAADAATIFNLVQDGIRCLDLMNHHGPRFSKMTLSERILTAAKDAFWSAREEGGSGGGGGGGSRASRGQPSQGQDLDSERNVDGAVSAPDLDLQGTAHDNLDILLTQFPWLETAPPAQATDDMSPAFPARTDATPTAADGMTLQNAYPTLFRTSASSARTLPTALYGFGSHPWPGVMGADVDGGHENSMNGISWDLM</sequence>
<feature type="compositionally biased region" description="Gly residues" evidence="5">
    <location>
        <begin position="553"/>
        <end position="562"/>
    </location>
</feature>
<proteinExistence type="predicted"/>
<dbReference type="PANTHER" id="PTHR47424">
    <property type="entry name" value="REGULATORY PROTEIN GAL4"/>
    <property type="match status" value="1"/>
</dbReference>
<evidence type="ECO:0000256" key="4">
    <source>
        <dbReference type="ARBA" id="ARBA00023242"/>
    </source>
</evidence>
<feature type="domain" description="Xylanolytic transcriptional activator regulatory" evidence="6">
    <location>
        <begin position="246"/>
        <end position="318"/>
    </location>
</feature>
<dbReference type="InterPro" id="IPR007219">
    <property type="entry name" value="XnlR_reg_dom"/>
</dbReference>
<keyword evidence="1" id="KW-0805">Transcription regulation</keyword>
<evidence type="ECO:0000256" key="3">
    <source>
        <dbReference type="ARBA" id="ARBA00023163"/>
    </source>
</evidence>
<accession>A0ABR1NM79</accession>
<gene>
    <name evidence="7" type="ORF">SLS63_013898</name>
</gene>
<dbReference type="CDD" id="cd12148">
    <property type="entry name" value="fungal_TF_MHR"/>
    <property type="match status" value="1"/>
</dbReference>
<keyword evidence="2" id="KW-0238">DNA-binding</keyword>